<evidence type="ECO:0000256" key="5">
    <source>
        <dbReference type="ARBA" id="ARBA00023085"/>
    </source>
</evidence>
<dbReference type="AlphaFoldDB" id="A0ABD1PK53"/>
<name>A0ABD1PK53_9LAMI</name>
<keyword evidence="9" id="KW-1185">Reference proteome</keyword>
<dbReference type="PANTHER" id="PTHR31321:SF98">
    <property type="entry name" value="PECTINESTERASE 67-RELATED"/>
    <property type="match status" value="1"/>
</dbReference>
<dbReference type="Proteomes" id="UP001604277">
    <property type="component" value="Unassembled WGS sequence"/>
</dbReference>
<evidence type="ECO:0000313" key="9">
    <source>
        <dbReference type="Proteomes" id="UP001604277"/>
    </source>
</evidence>
<dbReference type="InterPro" id="IPR011050">
    <property type="entry name" value="Pectin_lyase_fold/virulence"/>
</dbReference>
<dbReference type="EMBL" id="JBFOLJ010000018">
    <property type="protein sequence ID" value="KAL2464280.1"/>
    <property type="molecule type" value="Genomic_DNA"/>
</dbReference>
<gene>
    <name evidence="8" type="ORF">Fot_52236</name>
</gene>
<reference evidence="9" key="1">
    <citation type="submission" date="2024-07" db="EMBL/GenBank/DDBJ databases">
        <title>Two chromosome-level genome assemblies of Korean endemic species Abeliophyllum distichum and Forsythia ovata (Oleaceae).</title>
        <authorList>
            <person name="Jang H."/>
        </authorList>
    </citation>
    <scope>NUCLEOTIDE SEQUENCE [LARGE SCALE GENOMIC DNA]</scope>
</reference>
<evidence type="ECO:0000256" key="2">
    <source>
        <dbReference type="ARBA" id="ARBA00008891"/>
    </source>
</evidence>
<proteinExistence type="inferred from homology"/>
<dbReference type="PANTHER" id="PTHR31321">
    <property type="entry name" value="ACYL-COA THIOESTER HYDROLASE YBHC-RELATED"/>
    <property type="match status" value="1"/>
</dbReference>
<evidence type="ECO:0000256" key="6">
    <source>
        <dbReference type="ARBA" id="ARBA00047928"/>
    </source>
</evidence>
<comment type="similarity">
    <text evidence="2">Belongs to the pectinesterase family.</text>
</comment>
<evidence type="ECO:0000256" key="3">
    <source>
        <dbReference type="ARBA" id="ARBA00013229"/>
    </source>
</evidence>
<keyword evidence="5" id="KW-0063">Aspartyl esterase</keyword>
<comment type="pathway">
    <text evidence="1">Glycan metabolism; pectin degradation; 2-dehydro-3-deoxy-D-gluconate from pectin: step 1/5.</text>
</comment>
<comment type="catalytic activity">
    <reaction evidence="6">
        <text>[(1-&gt;4)-alpha-D-galacturonosyl methyl ester](n) + n H2O = [(1-&gt;4)-alpha-D-galacturonosyl](n) + n methanol + n H(+)</text>
        <dbReference type="Rhea" id="RHEA:22380"/>
        <dbReference type="Rhea" id="RHEA-COMP:14570"/>
        <dbReference type="Rhea" id="RHEA-COMP:14573"/>
        <dbReference type="ChEBI" id="CHEBI:15377"/>
        <dbReference type="ChEBI" id="CHEBI:15378"/>
        <dbReference type="ChEBI" id="CHEBI:17790"/>
        <dbReference type="ChEBI" id="CHEBI:140522"/>
        <dbReference type="ChEBI" id="CHEBI:140523"/>
        <dbReference type="EC" id="3.1.1.11"/>
    </reaction>
</comment>
<evidence type="ECO:0000259" key="7">
    <source>
        <dbReference type="Pfam" id="PF01095"/>
    </source>
</evidence>
<dbReference type="Pfam" id="PF01095">
    <property type="entry name" value="Pectinesterase"/>
    <property type="match status" value="1"/>
</dbReference>
<dbReference type="InterPro" id="IPR012334">
    <property type="entry name" value="Pectin_lyas_fold"/>
</dbReference>
<keyword evidence="4" id="KW-0378">Hydrolase</keyword>
<dbReference type="InterPro" id="IPR000070">
    <property type="entry name" value="Pectinesterase_cat"/>
</dbReference>
<organism evidence="8 9">
    <name type="scientific">Forsythia ovata</name>
    <dbReference type="NCBI Taxonomy" id="205694"/>
    <lineage>
        <taxon>Eukaryota</taxon>
        <taxon>Viridiplantae</taxon>
        <taxon>Streptophyta</taxon>
        <taxon>Embryophyta</taxon>
        <taxon>Tracheophyta</taxon>
        <taxon>Spermatophyta</taxon>
        <taxon>Magnoliopsida</taxon>
        <taxon>eudicotyledons</taxon>
        <taxon>Gunneridae</taxon>
        <taxon>Pentapetalae</taxon>
        <taxon>asterids</taxon>
        <taxon>lamiids</taxon>
        <taxon>Lamiales</taxon>
        <taxon>Oleaceae</taxon>
        <taxon>Forsythieae</taxon>
        <taxon>Forsythia</taxon>
    </lineage>
</organism>
<accession>A0ABD1PK53</accession>
<sequence>MQDCEIFVIANKRHEIRGSITANSRQSAKESSGFIFVKGRVYGIGDVYLGRAKGAYSRVVFANTYFSRTVIPQGWTNWSHPGSTDNLAHAEYKCHGPGSASTNRAPWSKQLSDKEAAPFLSVDFIKGKEWLPAWL</sequence>
<comment type="caution">
    <text evidence="8">The sequence shown here is derived from an EMBL/GenBank/DDBJ whole genome shotgun (WGS) entry which is preliminary data.</text>
</comment>
<evidence type="ECO:0000256" key="1">
    <source>
        <dbReference type="ARBA" id="ARBA00005184"/>
    </source>
</evidence>
<feature type="domain" description="Pectinesterase catalytic" evidence="7">
    <location>
        <begin position="1"/>
        <end position="127"/>
    </location>
</feature>
<protein>
    <recommendedName>
        <fullName evidence="3">pectinesterase</fullName>
        <ecNumber evidence="3">3.1.1.11</ecNumber>
    </recommendedName>
</protein>
<dbReference type="SUPFAM" id="SSF51126">
    <property type="entry name" value="Pectin lyase-like"/>
    <property type="match status" value="1"/>
</dbReference>
<evidence type="ECO:0000256" key="4">
    <source>
        <dbReference type="ARBA" id="ARBA00022801"/>
    </source>
</evidence>
<dbReference type="GO" id="GO:0030599">
    <property type="term" value="F:pectinesterase activity"/>
    <property type="evidence" value="ECO:0007669"/>
    <property type="project" value="UniProtKB-EC"/>
</dbReference>
<evidence type="ECO:0000313" key="8">
    <source>
        <dbReference type="EMBL" id="KAL2464280.1"/>
    </source>
</evidence>
<dbReference type="EC" id="3.1.1.11" evidence="3"/>
<dbReference type="Gene3D" id="2.160.20.10">
    <property type="entry name" value="Single-stranded right-handed beta-helix, Pectin lyase-like"/>
    <property type="match status" value="1"/>
</dbReference>